<keyword evidence="3" id="KW-1003">Cell membrane</keyword>
<feature type="transmembrane region" description="Helical" evidence="9">
    <location>
        <begin position="44"/>
        <end position="67"/>
    </location>
</feature>
<dbReference type="PANTHER" id="PTHR35011:SF4">
    <property type="entry name" value="SLL1102 PROTEIN"/>
    <property type="match status" value="1"/>
</dbReference>
<dbReference type="RefSeq" id="WP_012177715.1">
    <property type="nucleotide sequence ID" value="NC_009952.1"/>
</dbReference>
<protein>
    <recommendedName>
        <fullName evidence="9">TRAP transporter small permease protein</fullName>
    </recommendedName>
</protein>
<evidence type="ECO:0000256" key="5">
    <source>
        <dbReference type="ARBA" id="ARBA00022692"/>
    </source>
</evidence>
<dbReference type="HOGENOM" id="CLU_086356_8_3_5"/>
<feature type="domain" description="Tripartite ATP-independent periplasmic transporters DctQ component" evidence="10">
    <location>
        <begin position="26"/>
        <end position="153"/>
    </location>
</feature>
<evidence type="ECO:0000256" key="3">
    <source>
        <dbReference type="ARBA" id="ARBA00022475"/>
    </source>
</evidence>
<sequence length="168" mass="18719">MNGFWRGFDKLLNGLAIFAALIIPFMFVSIVYDVTTRTLRMFQINWVVAITEYALLYATALAAPWLLREKGHVSMEALRTLMPARVTGPIEKAVVVLCAVACAIVTAFAIPITIQNIGVGDMRANFLDRWLLFVPVVICFALCTVQFIRMLVTRESLYKGVSADQEGL</sequence>
<name>A8LSH0_DINSH</name>
<organism evidence="11 12">
    <name type="scientific">Dinoroseobacter shibae (strain DSM 16493 / NCIMB 14021 / DFL 12)</name>
    <dbReference type="NCBI Taxonomy" id="398580"/>
    <lineage>
        <taxon>Bacteria</taxon>
        <taxon>Pseudomonadati</taxon>
        <taxon>Pseudomonadota</taxon>
        <taxon>Alphaproteobacteria</taxon>
        <taxon>Rhodobacterales</taxon>
        <taxon>Roseobacteraceae</taxon>
        <taxon>Dinoroseobacter</taxon>
    </lineage>
</organism>
<keyword evidence="12" id="KW-1185">Reference proteome</keyword>
<evidence type="ECO:0000256" key="8">
    <source>
        <dbReference type="ARBA" id="ARBA00038436"/>
    </source>
</evidence>
<keyword evidence="6 9" id="KW-1133">Transmembrane helix</keyword>
<dbReference type="InterPro" id="IPR055348">
    <property type="entry name" value="DctQ"/>
</dbReference>
<evidence type="ECO:0000256" key="9">
    <source>
        <dbReference type="RuleBase" id="RU369079"/>
    </source>
</evidence>
<dbReference type="Proteomes" id="UP000006833">
    <property type="component" value="Chromosome"/>
</dbReference>
<gene>
    <name evidence="11" type="ordered locus">Dshi_1042</name>
</gene>
<feature type="transmembrane region" description="Helical" evidence="9">
    <location>
        <begin position="12"/>
        <end position="32"/>
    </location>
</feature>
<dbReference type="EMBL" id="CP000830">
    <property type="protein sequence ID" value="ABV92784.1"/>
    <property type="molecule type" value="Genomic_DNA"/>
</dbReference>
<proteinExistence type="inferred from homology"/>
<evidence type="ECO:0000256" key="6">
    <source>
        <dbReference type="ARBA" id="ARBA00022989"/>
    </source>
</evidence>
<evidence type="ECO:0000259" key="10">
    <source>
        <dbReference type="Pfam" id="PF04290"/>
    </source>
</evidence>
<dbReference type="Pfam" id="PF04290">
    <property type="entry name" value="DctQ"/>
    <property type="match status" value="1"/>
</dbReference>
<keyword evidence="2 9" id="KW-0813">Transport</keyword>
<dbReference type="STRING" id="398580.Dshi_1042"/>
<feature type="transmembrane region" description="Helical" evidence="9">
    <location>
        <begin position="88"/>
        <end position="110"/>
    </location>
</feature>
<evidence type="ECO:0000256" key="4">
    <source>
        <dbReference type="ARBA" id="ARBA00022519"/>
    </source>
</evidence>
<keyword evidence="4 9" id="KW-0997">Cell inner membrane</keyword>
<evidence type="ECO:0000313" key="12">
    <source>
        <dbReference type="Proteomes" id="UP000006833"/>
    </source>
</evidence>
<accession>A8LSH0</accession>
<feature type="transmembrane region" description="Helical" evidence="9">
    <location>
        <begin position="130"/>
        <end position="152"/>
    </location>
</feature>
<dbReference type="eggNOG" id="COG3090">
    <property type="taxonomic scope" value="Bacteria"/>
</dbReference>
<evidence type="ECO:0000256" key="1">
    <source>
        <dbReference type="ARBA" id="ARBA00004429"/>
    </source>
</evidence>
<keyword evidence="5 9" id="KW-0812">Transmembrane</keyword>
<dbReference type="InterPro" id="IPR007387">
    <property type="entry name" value="TRAP_DctQ"/>
</dbReference>
<evidence type="ECO:0000313" key="11">
    <source>
        <dbReference type="EMBL" id="ABV92784.1"/>
    </source>
</evidence>
<evidence type="ECO:0000256" key="2">
    <source>
        <dbReference type="ARBA" id="ARBA00022448"/>
    </source>
</evidence>
<comment type="subcellular location">
    <subcellularLocation>
        <location evidence="1 9">Cell inner membrane</location>
        <topology evidence="1 9">Multi-pass membrane protein</topology>
    </subcellularLocation>
</comment>
<evidence type="ECO:0000256" key="7">
    <source>
        <dbReference type="ARBA" id="ARBA00023136"/>
    </source>
</evidence>
<dbReference type="PANTHER" id="PTHR35011">
    <property type="entry name" value="2,3-DIKETO-L-GULONATE TRAP TRANSPORTER SMALL PERMEASE PROTEIN YIAM"/>
    <property type="match status" value="1"/>
</dbReference>
<keyword evidence="7 9" id="KW-0472">Membrane</keyword>
<reference evidence="12" key="1">
    <citation type="journal article" date="2010" name="ISME J.">
        <title>The complete genome sequence of the algal symbiont Dinoroseobacter shibae: a hitchhiker's guide to life in the sea.</title>
        <authorList>
            <person name="Wagner-Dobler I."/>
            <person name="Ballhausen B."/>
            <person name="Berger M."/>
            <person name="Brinkhoff T."/>
            <person name="Buchholz I."/>
            <person name="Bunk B."/>
            <person name="Cypionka H."/>
            <person name="Daniel R."/>
            <person name="Drepper T."/>
            <person name="Gerdts G."/>
            <person name="Hahnke S."/>
            <person name="Han C."/>
            <person name="Jahn D."/>
            <person name="Kalhoefer D."/>
            <person name="Kiss H."/>
            <person name="Klenk H.P."/>
            <person name="Kyrpides N."/>
            <person name="Liebl W."/>
            <person name="Liesegang H."/>
            <person name="Meincke L."/>
            <person name="Pati A."/>
            <person name="Petersen J."/>
            <person name="Piekarski T."/>
            <person name="Pommerenke C."/>
            <person name="Pradella S."/>
            <person name="Pukall R."/>
            <person name="Rabus R."/>
            <person name="Stackebrandt E."/>
            <person name="Thole S."/>
            <person name="Thompson L."/>
            <person name="Tielen P."/>
            <person name="Tomasch J."/>
            <person name="von Jan M."/>
            <person name="Wanphrut N."/>
            <person name="Wichels A."/>
            <person name="Zech H."/>
            <person name="Simon M."/>
        </authorList>
    </citation>
    <scope>NUCLEOTIDE SEQUENCE [LARGE SCALE GENOMIC DNA]</scope>
    <source>
        <strain evidence="12">DSM 16493 / NCIMB 14021 / DFL 12</strain>
    </source>
</reference>
<dbReference type="KEGG" id="dsh:Dshi_1042"/>
<comment type="function">
    <text evidence="9">Part of the tripartite ATP-independent periplasmic (TRAP) transport system.</text>
</comment>
<dbReference type="AlphaFoldDB" id="A8LSH0"/>
<dbReference type="GO" id="GO:0005886">
    <property type="term" value="C:plasma membrane"/>
    <property type="evidence" value="ECO:0007669"/>
    <property type="project" value="UniProtKB-SubCell"/>
</dbReference>
<comment type="subunit">
    <text evidence="9">The complex comprises the extracytoplasmic solute receptor protein and the two transmembrane proteins.</text>
</comment>
<dbReference type="GO" id="GO:0022857">
    <property type="term" value="F:transmembrane transporter activity"/>
    <property type="evidence" value="ECO:0007669"/>
    <property type="project" value="UniProtKB-UniRule"/>
</dbReference>
<dbReference type="OrthoDB" id="8030921at2"/>
<comment type="similarity">
    <text evidence="8 9">Belongs to the TRAP transporter small permease family.</text>
</comment>